<dbReference type="InterPro" id="IPR052380">
    <property type="entry name" value="Viral_DNA_packaging_terminase"/>
</dbReference>
<organism evidence="4 5">
    <name type="scientific">Sphingobium yanoikuyae</name>
    <name type="common">Sphingomonas yanoikuyae</name>
    <dbReference type="NCBI Taxonomy" id="13690"/>
    <lineage>
        <taxon>Bacteria</taxon>
        <taxon>Pseudomonadati</taxon>
        <taxon>Pseudomonadota</taxon>
        <taxon>Alphaproteobacteria</taxon>
        <taxon>Sphingomonadales</taxon>
        <taxon>Sphingomonadaceae</taxon>
        <taxon>Sphingobium</taxon>
    </lineage>
</organism>
<dbReference type="PANTHER" id="PTHR39184:SF1">
    <property type="entry name" value="PBSX PHAGE TERMINASE LARGE SUBUNIT"/>
    <property type="match status" value="1"/>
</dbReference>
<feature type="domain" description="Phage terminase large subunit N-terminal" evidence="2">
    <location>
        <begin position="12"/>
        <end position="174"/>
    </location>
</feature>
<dbReference type="RefSeq" id="WP_125987732.1">
    <property type="nucleotide sequence ID" value="NZ_CP047218.1"/>
</dbReference>
<dbReference type="EMBL" id="CP047218">
    <property type="protein sequence ID" value="QHD67416.1"/>
    <property type="molecule type" value="Genomic_DNA"/>
</dbReference>
<dbReference type="Proteomes" id="UP000464086">
    <property type="component" value="Chromosome"/>
</dbReference>
<dbReference type="Pfam" id="PF17289">
    <property type="entry name" value="Terminase_6C"/>
    <property type="match status" value="1"/>
</dbReference>
<dbReference type="InterPro" id="IPR027417">
    <property type="entry name" value="P-loop_NTPase"/>
</dbReference>
<gene>
    <name evidence="4" type="ORF">GS397_10375</name>
</gene>
<feature type="domain" description="Terminase large subunit gp17-like C-terminal" evidence="3">
    <location>
        <begin position="259"/>
        <end position="406"/>
    </location>
</feature>
<dbReference type="PANTHER" id="PTHR39184">
    <property type="match status" value="1"/>
</dbReference>
<reference evidence="4 5" key="1">
    <citation type="submission" date="2019-12" db="EMBL/GenBank/DDBJ databases">
        <title>Functional and genomic insights into the Sphingobium yanoikuyae YC-JY1, a bacterium efficiently degrading bisphenol A.</title>
        <authorList>
            <person name="Jia Y."/>
            <person name="Li X."/>
            <person name="Wang J."/>
            <person name="Eltoukhy A."/>
            <person name="Lamraoui I."/>
            <person name="Yan Y."/>
        </authorList>
    </citation>
    <scope>NUCLEOTIDE SEQUENCE [LARGE SCALE GENOMIC DNA]</scope>
    <source>
        <strain evidence="4 5">YC-JY1</strain>
    </source>
</reference>
<protein>
    <recommendedName>
        <fullName evidence="6">Terminase</fullName>
    </recommendedName>
</protein>
<evidence type="ECO:0000313" key="4">
    <source>
        <dbReference type="EMBL" id="QHD67416.1"/>
    </source>
</evidence>
<dbReference type="Gene3D" id="3.30.420.240">
    <property type="match status" value="1"/>
</dbReference>
<evidence type="ECO:0008006" key="6">
    <source>
        <dbReference type="Google" id="ProtNLM"/>
    </source>
</evidence>
<evidence type="ECO:0000313" key="5">
    <source>
        <dbReference type="Proteomes" id="UP000464086"/>
    </source>
</evidence>
<evidence type="ECO:0000256" key="1">
    <source>
        <dbReference type="ARBA" id="ARBA00022612"/>
    </source>
</evidence>
<dbReference type="AlphaFoldDB" id="A0A6P1GG00"/>
<dbReference type="InterPro" id="IPR035412">
    <property type="entry name" value="Terminase_L_N"/>
</dbReference>
<name>A0A6P1GG00_SPHYA</name>
<sequence>MFDLVKSTRATNILYYGGGRSGKSFGIIDIIAKRAMNAPGSRHGIFRRHAVEIRDTLFNVTLPKYFDLAYPGFLKNRANVTINKTDMTVEFANGAVISFNGYDENNRDRILGAEYETIWLNEATQFDYSDFTTIKTRLSGMAQTSSGRTMRPLMFVDCNPDLKTHFTYRCWIEGINPARNLPLNDLDDWTSLQVNLATDATHVPASYLEGLRDGSDADIQRFVEGYWRDEREYSLFRPSNVNQHRVTAAPYDLRRIIVAVDPAVSSHEGSDETGIVVVGEGADGHFYVLADHSLKGSPKEWAAAVAQAYHDYGAHMIVAEKNQGGEMVTETIRHAGRNLPVKLVHASRGKVIRAEPVSALYAEGRVHHVGEFATLERQMFAFHSSFDRRKSGSPDRLDALVWAISELAEAPAPSRGGSSVKLGGFW</sequence>
<proteinExistence type="predicted"/>
<dbReference type="InterPro" id="IPR035421">
    <property type="entry name" value="Terminase_6C"/>
</dbReference>
<evidence type="ECO:0000259" key="3">
    <source>
        <dbReference type="Pfam" id="PF17289"/>
    </source>
</evidence>
<dbReference type="Pfam" id="PF04466">
    <property type="entry name" value="Terminase_3"/>
    <property type="match status" value="1"/>
</dbReference>
<accession>A0A6P1GG00</accession>
<dbReference type="Gene3D" id="3.40.50.300">
    <property type="entry name" value="P-loop containing nucleotide triphosphate hydrolases"/>
    <property type="match status" value="1"/>
</dbReference>
<keyword evidence="1" id="KW-1188">Viral release from host cell</keyword>
<evidence type="ECO:0000259" key="2">
    <source>
        <dbReference type="Pfam" id="PF04466"/>
    </source>
</evidence>